<evidence type="ECO:0000313" key="3">
    <source>
        <dbReference type="Proteomes" id="UP000829517"/>
    </source>
</evidence>
<dbReference type="Gene3D" id="2.60.120.10">
    <property type="entry name" value="Jelly Rolls"/>
    <property type="match status" value="1"/>
</dbReference>
<organism evidence="2 3">
    <name type="scientific">Joostella atrarenae</name>
    <dbReference type="NCBI Taxonomy" id="679257"/>
    <lineage>
        <taxon>Bacteria</taxon>
        <taxon>Pseudomonadati</taxon>
        <taxon>Bacteroidota</taxon>
        <taxon>Flavobacteriia</taxon>
        <taxon>Flavobacteriales</taxon>
        <taxon>Flavobacteriaceae</taxon>
        <taxon>Joostella</taxon>
    </lineage>
</organism>
<comment type="caution">
    <text evidence="2">The sequence shown here is derived from an EMBL/GenBank/DDBJ whole genome shotgun (WGS) entry which is preliminary data.</text>
</comment>
<dbReference type="SUPFAM" id="SSF51206">
    <property type="entry name" value="cAMP-binding domain-like"/>
    <property type="match status" value="1"/>
</dbReference>
<dbReference type="PROSITE" id="PS50042">
    <property type="entry name" value="CNMP_BINDING_3"/>
    <property type="match status" value="1"/>
</dbReference>
<evidence type="ECO:0000259" key="1">
    <source>
        <dbReference type="PROSITE" id="PS50042"/>
    </source>
</evidence>
<dbReference type="InterPro" id="IPR000595">
    <property type="entry name" value="cNMP-bd_dom"/>
</dbReference>
<dbReference type="Proteomes" id="UP000829517">
    <property type="component" value="Unassembled WGS sequence"/>
</dbReference>
<name>A0ABS9IYR7_9FLAO</name>
<dbReference type="CDD" id="cd00038">
    <property type="entry name" value="CAP_ED"/>
    <property type="match status" value="1"/>
</dbReference>
<gene>
    <name evidence="2" type="ORF">JM658_00675</name>
</gene>
<dbReference type="RefSeq" id="WP_236957304.1">
    <property type="nucleotide sequence ID" value="NZ_JAETXX010000001.1"/>
</dbReference>
<dbReference type="InterPro" id="IPR018490">
    <property type="entry name" value="cNMP-bd_dom_sf"/>
</dbReference>
<evidence type="ECO:0000313" key="2">
    <source>
        <dbReference type="EMBL" id="MCF8713330.1"/>
    </source>
</evidence>
<keyword evidence="3" id="KW-1185">Reference proteome</keyword>
<feature type="domain" description="Cyclic nucleotide-binding" evidence="1">
    <location>
        <begin position="11"/>
        <end position="115"/>
    </location>
</feature>
<reference evidence="2 3" key="1">
    <citation type="submission" date="2021-01" db="EMBL/GenBank/DDBJ databases">
        <title>Genome sequencing of Joostella atrarenae M1-2 (= KCTC 23194).</title>
        <authorList>
            <person name="Zakaria M.R."/>
            <person name="Lam M.Q."/>
            <person name="Chong C.S."/>
        </authorList>
    </citation>
    <scope>NUCLEOTIDE SEQUENCE [LARGE SCALE GENOMIC DNA]</scope>
    <source>
        <strain evidence="2 3">M1-2</strain>
    </source>
</reference>
<dbReference type="Pfam" id="PF00027">
    <property type="entry name" value="cNMP_binding"/>
    <property type="match status" value="1"/>
</dbReference>
<protein>
    <submittedName>
        <fullName evidence="2">Crp/Fnr family transcriptional regulator</fullName>
    </submittedName>
</protein>
<proteinExistence type="predicted"/>
<accession>A0ABS9IYR7</accession>
<sequence>MVDRFFQHLNKFVEVTEEEFQEITNYVEVITLRKKECIMSAGKICDANYFVLSGCLHMFFTDEKGVEKTLQFAIENWWLSDAQALYHQKETEFNIQAIEASEVLVIKANKEKELLERFPKLEVYFRSIYQIAYGAALKRMQYIFSFSKEEIFFRFRDEFPEFVNRVPQYLIATFLGLTPEYLSKLRAK</sequence>
<dbReference type="InterPro" id="IPR014710">
    <property type="entry name" value="RmlC-like_jellyroll"/>
</dbReference>
<dbReference type="EMBL" id="JAETXX010000001">
    <property type="protein sequence ID" value="MCF8713330.1"/>
    <property type="molecule type" value="Genomic_DNA"/>
</dbReference>